<protein>
    <recommendedName>
        <fullName evidence="2">histidine kinase</fullName>
        <ecNumber evidence="2">2.7.13.3</ecNumber>
    </recommendedName>
</protein>
<evidence type="ECO:0000259" key="8">
    <source>
        <dbReference type="PROSITE" id="PS50109"/>
    </source>
</evidence>
<evidence type="ECO:0000256" key="3">
    <source>
        <dbReference type="ARBA" id="ARBA00022553"/>
    </source>
</evidence>
<keyword evidence="4" id="KW-0805">Transcription regulation</keyword>
<dbReference type="Pfam" id="PF00512">
    <property type="entry name" value="HisKA"/>
    <property type="match status" value="1"/>
</dbReference>
<evidence type="ECO:0000256" key="6">
    <source>
        <dbReference type="PROSITE-ProRule" id="PRU00169"/>
    </source>
</evidence>
<dbReference type="GO" id="GO:0043565">
    <property type="term" value="F:sequence-specific DNA binding"/>
    <property type="evidence" value="ECO:0007669"/>
    <property type="project" value="InterPro"/>
</dbReference>
<evidence type="ECO:0000259" key="9">
    <source>
        <dbReference type="PROSITE" id="PS50110"/>
    </source>
</evidence>
<dbReference type="InterPro" id="IPR003594">
    <property type="entry name" value="HATPase_dom"/>
</dbReference>
<dbReference type="SMART" id="SM00387">
    <property type="entry name" value="HATPase_c"/>
    <property type="match status" value="1"/>
</dbReference>
<dbReference type="CDD" id="cd00082">
    <property type="entry name" value="HisKA"/>
    <property type="match status" value="1"/>
</dbReference>
<dbReference type="KEGG" id="dpf:ON006_08255"/>
<dbReference type="SUPFAM" id="SSF55874">
    <property type="entry name" value="ATPase domain of HSP90 chaperone/DNA topoisomerase II/histidine kinase"/>
    <property type="match status" value="1"/>
</dbReference>
<dbReference type="PROSITE" id="PS50110">
    <property type="entry name" value="RESPONSE_REGULATORY"/>
    <property type="match status" value="1"/>
</dbReference>
<organism evidence="10 11">
    <name type="scientific">Dyadobacter pollutisoli</name>
    <dbReference type="NCBI Taxonomy" id="2910158"/>
    <lineage>
        <taxon>Bacteria</taxon>
        <taxon>Pseudomonadati</taxon>
        <taxon>Bacteroidota</taxon>
        <taxon>Cytophagia</taxon>
        <taxon>Cytophagales</taxon>
        <taxon>Spirosomataceae</taxon>
        <taxon>Dyadobacter</taxon>
    </lineage>
</organism>
<dbReference type="PRINTS" id="PR00344">
    <property type="entry name" value="BCTRLSENSOR"/>
</dbReference>
<comment type="catalytic activity">
    <reaction evidence="1">
        <text>ATP + protein L-histidine = ADP + protein N-phospho-L-histidine.</text>
        <dbReference type="EC" id="2.7.13.3"/>
    </reaction>
</comment>
<feature type="domain" description="Response regulatory" evidence="9">
    <location>
        <begin position="1134"/>
        <end position="1249"/>
    </location>
</feature>
<dbReference type="GO" id="GO:0000155">
    <property type="term" value="F:phosphorelay sensor kinase activity"/>
    <property type="evidence" value="ECO:0007669"/>
    <property type="project" value="InterPro"/>
</dbReference>
<proteinExistence type="predicted"/>
<dbReference type="SUPFAM" id="SSF52172">
    <property type="entry name" value="CheY-like"/>
    <property type="match status" value="1"/>
</dbReference>
<reference evidence="10" key="1">
    <citation type="submission" date="2022-11" db="EMBL/GenBank/DDBJ databases">
        <title>Dyadobacter pollutisoli sp. nov., isolated from plastic dumped soil.</title>
        <authorList>
            <person name="Kim J.M."/>
            <person name="Kim K.R."/>
            <person name="Lee J.K."/>
            <person name="Hao L."/>
            <person name="Jeon C.O."/>
        </authorList>
    </citation>
    <scope>NUCLEOTIDE SEQUENCE</scope>
    <source>
        <strain evidence="10">U1</strain>
    </source>
</reference>
<dbReference type="InterPro" id="IPR011123">
    <property type="entry name" value="Y_Y_Y"/>
</dbReference>
<dbReference type="InterPro" id="IPR011006">
    <property type="entry name" value="CheY-like_superfamily"/>
</dbReference>
<dbReference type="Gene3D" id="2.130.10.10">
    <property type="entry name" value="YVTN repeat-like/Quinoprotein amine dehydrogenase"/>
    <property type="match status" value="3"/>
</dbReference>
<dbReference type="SMART" id="SM00342">
    <property type="entry name" value="HTH_ARAC"/>
    <property type="match status" value="1"/>
</dbReference>
<evidence type="ECO:0000313" key="11">
    <source>
        <dbReference type="Proteomes" id="UP001164653"/>
    </source>
</evidence>
<evidence type="ECO:0000256" key="4">
    <source>
        <dbReference type="ARBA" id="ARBA00023015"/>
    </source>
</evidence>
<feature type="domain" description="HTH araC/xylS-type" evidence="7">
    <location>
        <begin position="1281"/>
        <end position="1380"/>
    </location>
</feature>
<dbReference type="SUPFAM" id="SSF63829">
    <property type="entry name" value="Calcium-dependent phosphotriesterase"/>
    <property type="match status" value="3"/>
</dbReference>
<evidence type="ECO:0000256" key="5">
    <source>
        <dbReference type="ARBA" id="ARBA00023163"/>
    </source>
</evidence>
<dbReference type="Gene3D" id="3.40.50.2300">
    <property type="match status" value="1"/>
</dbReference>
<dbReference type="Pfam" id="PF07495">
    <property type="entry name" value="Y_Y_Y"/>
    <property type="match status" value="1"/>
</dbReference>
<dbReference type="InterPro" id="IPR015943">
    <property type="entry name" value="WD40/YVTN_repeat-like_dom_sf"/>
</dbReference>
<name>A0A9E8NFD8_9BACT</name>
<dbReference type="PROSITE" id="PS50109">
    <property type="entry name" value="HIS_KIN"/>
    <property type="match status" value="1"/>
</dbReference>
<dbReference type="PROSITE" id="PS01124">
    <property type="entry name" value="HTH_ARAC_FAMILY_2"/>
    <property type="match status" value="1"/>
</dbReference>
<dbReference type="InterPro" id="IPR001789">
    <property type="entry name" value="Sig_transdc_resp-reg_receiver"/>
</dbReference>
<gene>
    <name evidence="10" type="ORF">ON006_08255</name>
</gene>
<dbReference type="Gene3D" id="1.10.287.130">
    <property type="match status" value="1"/>
</dbReference>
<feature type="domain" description="Histidine kinase" evidence="8">
    <location>
        <begin position="868"/>
        <end position="1083"/>
    </location>
</feature>
<dbReference type="Pfam" id="PF07494">
    <property type="entry name" value="Reg_prop"/>
    <property type="match status" value="3"/>
</dbReference>
<dbReference type="Pfam" id="PF12833">
    <property type="entry name" value="HTH_18"/>
    <property type="match status" value="1"/>
</dbReference>
<dbReference type="RefSeq" id="WP_244818950.1">
    <property type="nucleotide sequence ID" value="NZ_CP112998.1"/>
</dbReference>
<dbReference type="Proteomes" id="UP001164653">
    <property type="component" value="Chromosome"/>
</dbReference>
<evidence type="ECO:0000256" key="1">
    <source>
        <dbReference type="ARBA" id="ARBA00000085"/>
    </source>
</evidence>
<evidence type="ECO:0000313" key="10">
    <source>
        <dbReference type="EMBL" id="WAC13942.1"/>
    </source>
</evidence>
<dbReference type="Gene3D" id="2.60.40.10">
    <property type="entry name" value="Immunoglobulins"/>
    <property type="match status" value="1"/>
</dbReference>
<dbReference type="Gene3D" id="1.10.10.60">
    <property type="entry name" value="Homeodomain-like"/>
    <property type="match status" value="1"/>
</dbReference>
<dbReference type="InterPro" id="IPR009057">
    <property type="entry name" value="Homeodomain-like_sf"/>
</dbReference>
<keyword evidence="3 6" id="KW-0597">Phosphoprotein</keyword>
<dbReference type="EC" id="2.7.13.3" evidence="2"/>
<accession>A0A9E8NFD8</accession>
<dbReference type="SMART" id="SM00388">
    <property type="entry name" value="HisKA"/>
    <property type="match status" value="1"/>
</dbReference>
<dbReference type="CDD" id="cd00075">
    <property type="entry name" value="HATPase"/>
    <property type="match status" value="1"/>
</dbReference>
<dbReference type="Gene3D" id="3.30.565.10">
    <property type="entry name" value="Histidine kinase-like ATPase, C-terminal domain"/>
    <property type="match status" value="1"/>
</dbReference>
<dbReference type="PANTHER" id="PTHR43547:SF2">
    <property type="entry name" value="HYBRID SIGNAL TRANSDUCTION HISTIDINE KINASE C"/>
    <property type="match status" value="1"/>
</dbReference>
<dbReference type="InterPro" id="IPR005467">
    <property type="entry name" value="His_kinase_dom"/>
</dbReference>
<dbReference type="GO" id="GO:0003700">
    <property type="term" value="F:DNA-binding transcription factor activity"/>
    <property type="evidence" value="ECO:0007669"/>
    <property type="project" value="InterPro"/>
</dbReference>
<keyword evidence="5" id="KW-0804">Transcription</keyword>
<dbReference type="Pfam" id="PF00072">
    <property type="entry name" value="Response_reg"/>
    <property type="match status" value="1"/>
</dbReference>
<evidence type="ECO:0000256" key="2">
    <source>
        <dbReference type="ARBA" id="ARBA00012438"/>
    </source>
</evidence>
<dbReference type="SUPFAM" id="SSF47384">
    <property type="entry name" value="Homodimeric domain of signal transducing histidine kinase"/>
    <property type="match status" value="1"/>
</dbReference>
<dbReference type="InterPro" id="IPR011110">
    <property type="entry name" value="Reg_prop"/>
</dbReference>
<dbReference type="InterPro" id="IPR036890">
    <property type="entry name" value="HATPase_C_sf"/>
</dbReference>
<dbReference type="SMART" id="SM00448">
    <property type="entry name" value="REC"/>
    <property type="match status" value="1"/>
</dbReference>
<evidence type="ECO:0000259" key="7">
    <source>
        <dbReference type="PROSITE" id="PS01124"/>
    </source>
</evidence>
<sequence length="1402" mass="159373">MWRRRGLLSDRSLNVLVGILLCFFINGMAQAEETGRVLRYSLKEGLSFGIVNSIVQDTTGFMWFGTSDGLNRFDGTSFKVFKHNPDDPQSISGNYIKSVFRDKDGTIWTTSRNGINEFVSQKEVFRRHTPYPDKNGSGSDVSDISQARDGNLWVSLNGSGFALFTKKDSRFIYYNQKTLASLGTNSILNAKEDSRGLLWLGTRDAGLEVFRIGKDRKLTKANLDLKDVPKARINNIYEDRFGNIWIASAKGLILFKRDEGKFYILKVSPQLHSDIYLSVQENNRQKLLIGVQDGGLYSLDLSEFQNRKPTDFAFEKVTDSQHEGITQRSIQSIYMDRDANIWLGTYGEGVYLISSIAEKFRKFDKKIKDYRAESYLRYYGICIDKDGFLWLGTDGDGIYKTKSSGEVVKHYTVDGRPGSLTDGAIISAYRDSGNDLWFGSYSQGLFLYNKSTDSFKRFLHDPSDPTSLGRNDVRAIFEDSEKNIWIGTNGSGLALLDRKTGKFKNYVPSNSSITSNDVRAIVEDKKGNLWIGTYGGGLNYLDVKSMRFTSFFNDPKKDDYLSNHIVFSLYVDARQRLWIGSEGNGLLVYDTVKKQTTHFNEKNGLANDVINAILAENVDKVWVSTNEGISSISLTDNKIDNYDQSNGLQAGQFNPNSALYNVKDGFMCFGGTEGWNLFYPKDIKTSSYQPKVMITGLQLYGRNVEIGAEIDGETILSQGIADQNKLVLQPTQSVFSIQYTSLNYAFPEGNRFAYKLEGLDEHWNYVKDERSATYRYLPAGTYHFKVKTANQDGVWFENTAALEIRILPPWYQTWWAYLLYVAVIIGLIYSYQLYKLRQAKLKYEIQLAHFETQKEKELNEKKLAFFTHISHEFRTPLTLIINPVRELLKDSSGNQDGSLDIVYRNAKRLLSLVDQLLLFRKADLKADKLKLSSHNLRDLAYEVFQCFIHQAEQRQVEYEFICGNDALELVCDREKLEIALFNLVSNALKFTPRNGKVSLELSDTEQHVRILVKDSGPGIPPQAKDQIYSVFHQFQDSRAASKGGFGIGLYLTKTFVESHFGHISHEPNWGGGTVFCIELPKNHPDLVPDQEITLQTEGGSVFLEELSADDIIMTPTAKSRQQMVVDELSSDVKVMLIVDDDADIRQYIGQIFKETFKLLQADNGQDGLILAKKHLPDIVICDVMMTGMTGIEMCQQMKSDTTVSHIPVILLTASTSQQVRLQGIEGGADDYISKPFDTELLVARVGAILKNRNDLQRYFYNEITLQANDFKISSEYKDFLKDCIRIVESHLTDPGFTIKVLAAEIGMSHSTLYNRIKSISGQSTNSFIRFIRLRRAAQILITTDITISEVAYQVGINDIKYFREQFQKLFGMRPSEYVKKFRRPFHENFQVNRDVFQNKLDN</sequence>
<dbReference type="FunFam" id="2.60.40.10:FF:000791">
    <property type="entry name" value="Two-component system sensor histidine kinase/response regulator"/>
    <property type="match status" value="1"/>
</dbReference>
<dbReference type="EMBL" id="CP112998">
    <property type="protein sequence ID" value="WAC13942.1"/>
    <property type="molecule type" value="Genomic_DNA"/>
</dbReference>
<dbReference type="InterPro" id="IPR018060">
    <property type="entry name" value="HTH_AraC"/>
</dbReference>
<keyword evidence="11" id="KW-1185">Reference proteome</keyword>
<dbReference type="InterPro" id="IPR003661">
    <property type="entry name" value="HisK_dim/P_dom"/>
</dbReference>
<dbReference type="InterPro" id="IPR013783">
    <property type="entry name" value="Ig-like_fold"/>
</dbReference>
<dbReference type="InterPro" id="IPR004358">
    <property type="entry name" value="Sig_transdc_His_kin-like_C"/>
</dbReference>
<dbReference type="Pfam" id="PF02518">
    <property type="entry name" value="HATPase_c"/>
    <property type="match status" value="1"/>
</dbReference>
<dbReference type="InterPro" id="IPR036097">
    <property type="entry name" value="HisK_dim/P_sf"/>
</dbReference>
<dbReference type="PANTHER" id="PTHR43547">
    <property type="entry name" value="TWO-COMPONENT HISTIDINE KINASE"/>
    <property type="match status" value="1"/>
</dbReference>
<dbReference type="SUPFAM" id="SSF46689">
    <property type="entry name" value="Homeodomain-like"/>
    <property type="match status" value="1"/>
</dbReference>
<feature type="modified residue" description="4-aspartylphosphate" evidence="6">
    <location>
        <position position="1182"/>
    </location>
</feature>